<organism evidence="2 3">
    <name type="scientific">Streptomyces beihaiensis</name>
    <dbReference type="NCBI Taxonomy" id="2984495"/>
    <lineage>
        <taxon>Bacteria</taxon>
        <taxon>Bacillati</taxon>
        <taxon>Actinomycetota</taxon>
        <taxon>Actinomycetes</taxon>
        <taxon>Kitasatosporales</taxon>
        <taxon>Streptomycetaceae</taxon>
        <taxon>Streptomyces</taxon>
    </lineage>
</organism>
<gene>
    <name evidence="2" type="ORF">OFY01_07695</name>
</gene>
<protein>
    <submittedName>
        <fullName evidence="2">Uncharacterized protein</fullName>
    </submittedName>
</protein>
<evidence type="ECO:0000313" key="3">
    <source>
        <dbReference type="Proteomes" id="UP001163064"/>
    </source>
</evidence>
<feature type="coiled-coil region" evidence="1">
    <location>
        <begin position="120"/>
        <end position="147"/>
    </location>
</feature>
<evidence type="ECO:0000256" key="1">
    <source>
        <dbReference type="SAM" id="Coils"/>
    </source>
</evidence>
<proteinExistence type="predicted"/>
<dbReference type="Proteomes" id="UP001163064">
    <property type="component" value="Unassembled WGS sequence"/>
</dbReference>
<keyword evidence="1" id="KW-0175">Coiled coil</keyword>
<dbReference type="EMBL" id="JAPHNL010000057">
    <property type="protein sequence ID" value="MCX3059653.1"/>
    <property type="molecule type" value="Genomic_DNA"/>
</dbReference>
<dbReference type="RefSeq" id="WP_266597617.1">
    <property type="nucleotide sequence ID" value="NZ_JAPHNL010000057.1"/>
</dbReference>
<name>A0ABT3TUG1_9ACTN</name>
<keyword evidence="3" id="KW-1185">Reference proteome</keyword>
<evidence type="ECO:0000313" key="2">
    <source>
        <dbReference type="EMBL" id="MCX3059653.1"/>
    </source>
</evidence>
<sequence length="151" mass="16301">MTRPDDFEPESPEFSTWADLDKAIKANGGVLRVAMWALRDIDGYGRLGVRVLTSIHDKLADIGVGHLPFDLPNNQHQSVVLYKVGSEAGAVVAAVRNGSSTADAESALRRLNTSDAVQAEKAKDAKLADLADKVDELEKLLASFRTVLAEE</sequence>
<accession>A0ABT3TUG1</accession>
<comment type="caution">
    <text evidence="2">The sequence shown here is derived from an EMBL/GenBank/DDBJ whole genome shotgun (WGS) entry which is preliminary data.</text>
</comment>
<reference evidence="2" key="1">
    <citation type="submission" date="2022-10" db="EMBL/GenBank/DDBJ databases">
        <title>Streptomyces beihaiensis sp. nov., a chitin degrading actinobacterium, isolated from shrimp pond soil.</title>
        <authorList>
            <person name="Xie J."/>
            <person name="Shen N."/>
        </authorList>
    </citation>
    <scope>NUCLEOTIDE SEQUENCE</scope>
    <source>
        <strain evidence="2">GXMU-J5</strain>
    </source>
</reference>